<name>A0A2U1J058_SMIAN</name>
<dbReference type="GO" id="GO:0005730">
    <property type="term" value="C:nucleolus"/>
    <property type="evidence" value="ECO:0007669"/>
    <property type="project" value="TreeGrafter"/>
</dbReference>
<accession>A0A2U1J058</accession>
<keyword evidence="4" id="KW-0690">Ribosome biogenesis</keyword>
<organism evidence="9 10">
    <name type="scientific">Smittium angustum</name>
    <dbReference type="NCBI Taxonomy" id="133377"/>
    <lineage>
        <taxon>Eukaryota</taxon>
        <taxon>Fungi</taxon>
        <taxon>Fungi incertae sedis</taxon>
        <taxon>Zoopagomycota</taxon>
        <taxon>Kickxellomycotina</taxon>
        <taxon>Harpellomycetes</taxon>
        <taxon>Harpellales</taxon>
        <taxon>Legeriomycetaceae</taxon>
        <taxon>Smittium</taxon>
    </lineage>
</organism>
<dbReference type="Proteomes" id="UP000245591">
    <property type="component" value="Unassembled WGS sequence"/>
</dbReference>
<dbReference type="InterPro" id="IPR027417">
    <property type="entry name" value="P-loop_NTPase"/>
</dbReference>
<feature type="compositionally biased region" description="Basic and acidic residues" evidence="7">
    <location>
        <begin position="1108"/>
        <end position="1131"/>
    </location>
</feature>
<dbReference type="SUPFAM" id="SSF48371">
    <property type="entry name" value="ARM repeat"/>
    <property type="match status" value="1"/>
</dbReference>
<dbReference type="PRINTS" id="PR00315">
    <property type="entry name" value="ELONGATNFCT"/>
</dbReference>
<sequence length="1175" mass="132702">MLVAAKITTIEINATTARPETISGVTQLKKNRSSCPGFPIVDVTKCLSTLASTAAFDKNPQSQTRGITLDLGFSSFSIYSEKLANEIQVTLVDCPGHASLVKTVIGGSQIMDGAVLVVDVTKGIQTQTAECIVLAEILEIPLVIAINKIDLVPQEKQQNVIEKVTKGIKKALKSTRYDTCNIVAISTKLEPNVSMLITAIGDLLENNGNFDKDISKSSTDECLLAYEHCFTLKGQGTIVTGTMLKGTLSVGDAISVGYETVTAKATFLEYRNSGNVIPDDFLNYDYMALDELNPKETNIGGQQFVYLDWGKPIYIPKSTLIIASKLDSDQSSSNCRLAFYGDKVKTISDKEYKNWSINNIHTYRIKEKFGNIFRVVDQNTLIGNDMFSALGIAPFIQFKVDIVDGSDVVATGRQRAAEVLNNLPQLQNLIKRDPPSYKEEFLQQWRHFESSLGIFELKPEEEYKDFGDLLMFLSHVSVFYTKECEGYAEKLLSLLQRHYMVLNPNFRKSIVQSVILMGNKRQIQSTQVLPVFFTMFRCQDKVLRETLYNYIVNDIKSANKGQHRNNQLNKTIQNYLFSIINSPEAQNKSSPGAIAAKKSLDVCIELYKKNIWNDAKTTNVIALGCFSPITKIKVTCIQFFLNPVAKKTSGDDSDSEEDQSDTEENKPQTKANLNYLQRKQSFTKKTRYTKRVLDKALRVHKKQMKSNTEDSENEFEEELELDKKKSDQPHFRVLSLLHDPQSFAEKLFSSATSSTKSTKKGGQTIERFEVRLMQLKLVSRVVGYHQLFVASFYPFMMRYLQPHQRDITTILALYATACHQFTPPDIIQPQIKAIANNFVSDHCSPEVISAGLNSIRAVAVRQPLVLDSDILSDLIEYRKHKNKGVMMAARSLLQVYREKFPEMLHRRERGKAASEALIKGEQIKPLFGQEKVHEGVEDLESGDELEESGDGWKDMDENEEIEFSEEEELESGSDVEEEQEEELVDASSDDEENSDEPETEQDSIENPEKASAPRADTMRILTQEDFLKIEKIKRRQKEKLQEEQENSTGGKGLKRKGESSTKFSATKGEDKSEGKEYIDASDILGEYHSRKRAKASYEERLASIQTGREGREKYSSKKSKRESDGRSTSNKEKRKTKSFKMIAHKQGNVVKGKRSLVQKRKELRAHITKQKKKGH</sequence>
<dbReference type="GO" id="GO:0015031">
    <property type="term" value="P:protein transport"/>
    <property type="evidence" value="ECO:0007669"/>
    <property type="project" value="UniProtKB-KW"/>
</dbReference>
<feature type="region of interest" description="Disordered" evidence="7">
    <location>
        <begin position="700"/>
        <end position="721"/>
    </location>
</feature>
<dbReference type="Pfam" id="PF05285">
    <property type="entry name" value="SDA1_dom"/>
    <property type="match status" value="1"/>
</dbReference>
<gene>
    <name evidence="9" type="ORF">BB558_005553</name>
</gene>
<comment type="subcellular location">
    <subcellularLocation>
        <location evidence="1">Nucleus</location>
    </subcellularLocation>
</comment>
<evidence type="ECO:0000256" key="3">
    <source>
        <dbReference type="ARBA" id="ARBA00022448"/>
    </source>
</evidence>
<dbReference type="Gene3D" id="2.40.30.10">
    <property type="entry name" value="Translation factors"/>
    <property type="match status" value="1"/>
</dbReference>
<dbReference type="InterPro" id="IPR049393">
    <property type="entry name" value="eEFSec_III"/>
</dbReference>
<dbReference type="GO" id="GO:0003924">
    <property type="term" value="F:GTPase activity"/>
    <property type="evidence" value="ECO:0007669"/>
    <property type="project" value="InterPro"/>
</dbReference>
<dbReference type="InterPro" id="IPR007949">
    <property type="entry name" value="SDA1_MD"/>
</dbReference>
<evidence type="ECO:0000256" key="1">
    <source>
        <dbReference type="ARBA" id="ARBA00004123"/>
    </source>
</evidence>
<feature type="compositionally biased region" description="Acidic residues" evidence="7">
    <location>
        <begin position="651"/>
        <end position="662"/>
    </location>
</feature>
<keyword evidence="3" id="KW-0813">Transport</keyword>
<feature type="region of interest" description="Disordered" evidence="7">
    <location>
        <begin position="646"/>
        <end position="674"/>
    </location>
</feature>
<dbReference type="Gene3D" id="3.40.50.300">
    <property type="entry name" value="P-loop containing nucleotide triphosphate hydrolases"/>
    <property type="match status" value="1"/>
</dbReference>
<dbReference type="AlphaFoldDB" id="A0A2U1J058"/>
<evidence type="ECO:0000256" key="7">
    <source>
        <dbReference type="SAM" id="MobiDB-lite"/>
    </source>
</evidence>
<evidence type="ECO:0000256" key="5">
    <source>
        <dbReference type="ARBA" id="ARBA00022927"/>
    </source>
</evidence>
<feature type="region of interest" description="Disordered" evidence="7">
    <location>
        <begin position="929"/>
        <end position="1175"/>
    </location>
</feature>
<evidence type="ECO:0000313" key="10">
    <source>
        <dbReference type="Proteomes" id="UP000245591"/>
    </source>
</evidence>
<dbReference type="InterPro" id="IPR016024">
    <property type="entry name" value="ARM-type_fold"/>
</dbReference>
<dbReference type="Pfam" id="PF00009">
    <property type="entry name" value="GTP_EFTU"/>
    <property type="match status" value="1"/>
</dbReference>
<dbReference type="InterPro" id="IPR009000">
    <property type="entry name" value="Transl_B-barrel_sf"/>
</dbReference>
<reference evidence="9 10" key="1">
    <citation type="journal article" date="2018" name="MBio">
        <title>Comparative Genomics Reveals the Core Gene Toolbox for the Fungus-Insect Symbiosis.</title>
        <authorList>
            <person name="Wang Y."/>
            <person name="Stata M."/>
            <person name="Wang W."/>
            <person name="Stajich J.E."/>
            <person name="White M.M."/>
            <person name="Moncalvo J.M."/>
        </authorList>
    </citation>
    <scope>NUCLEOTIDE SEQUENCE [LARGE SCALE GENOMIC DNA]</scope>
    <source>
        <strain evidence="9 10">AUS-126-30</strain>
    </source>
</reference>
<dbReference type="PANTHER" id="PTHR12730:SF0">
    <property type="entry name" value="PROTEIN SDA1 HOMOLOG"/>
    <property type="match status" value="1"/>
</dbReference>
<feature type="compositionally biased region" description="Acidic residues" evidence="7">
    <location>
        <begin position="937"/>
        <end position="949"/>
    </location>
</feature>
<comment type="similarity">
    <text evidence="2">Belongs to the SDA1 family.</text>
</comment>
<evidence type="ECO:0000313" key="9">
    <source>
        <dbReference type="EMBL" id="PVZ98445.1"/>
    </source>
</evidence>
<evidence type="ECO:0000256" key="6">
    <source>
        <dbReference type="ARBA" id="ARBA00023242"/>
    </source>
</evidence>
<dbReference type="GO" id="GO:0000055">
    <property type="term" value="P:ribosomal large subunit export from nucleus"/>
    <property type="evidence" value="ECO:0007669"/>
    <property type="project" value="InterPro"/>
</dbReference>
<comment type="caution">
    <text evidence="9">The sequence shown here is derived from an EMBL/GenBank/DDBJ whole genome shotgun (WGS) entry which is preliminary data.</text>
</comment>
<feature type="domain" description="Tr-type G" evidence="8">
    <location>
        <begin position="1"/>
        <end position="208"/>
    </location>
</feature>
<dbReference type="CDD" id="cd04094">
    <property type="entry name" value="eSelB_III"/>
    <property type="match status" value="1"/>
</dbReference>
<dbReference type="SUPFAM" id="SSF50447">
    <property type="entry name" value="Translation proteins"/>
    <property type="match status" value="1"/>
</dbReference>
<feature type="compositionally biased region" description="Basic residues" evidence="7">
    <location>
        <begin position="1151"/>
        <end position="1175"/>
    </location>
</feature>
<evidence type="ECO:0000259" key="8">
    <source>
        <dbReference type="PROSITE" id="PS51722"/>
    </source>
</evidence>
<dbReference type="GO" id="GO:0005525">
    <property type="term" value="F:GTP binding"/>
    <property type="evidence" value="ECO:0007669"/>
    <property type="project" value="InterPro"/>
</dbReference>
<dbReference type="Pfam" id="PF21638">
    <property type="entry name" value="SDA1_C"/>
    <property type="match status" value="1"/>
</dbReference>
<keyword evidence="10" id="KW-1185">Reference proteome</keyword>
<evidence type="ECO:0000256" key="4">
    <source>
        <dbReference type="ARBA" id="ARBA00022517"/>
    </source>
</evidence>
<protein>
    <recommendedName>
        <fullName evidence="8">Tr-type G domain-containing protein</fullName>
    </recommendedName>
</protein>
<dbReference type="PANTHER" id="PTHR12730">
    <property type="entry name" value="HSDA/SDA1-RELATED"/>
    <property type="match status" value="1"/>
</dbReference>
<dbReference type="InterPro" id="IPR027312">
    <property type="entry name" value="Sda1"/>
</dbReference>
<dbReference type="InterPro" id="IPR000795">
    <property type="entry name" value="T_Tr_GTP-bd_dom"/>
</dbReference>
<dbReference type="PROSITE" id="PS51722">
    <property type="entry name" value="G_TR_2"/>
    <property type="match status" value="1"/>
</dbReference>
<dbReference type="InterPro" id="IPR048292">
    <property type="entry name" value="SDA1_C"/>
</dbReference>
<feature type="compositionally biased region" description="Acidic residues" evidence="7">
    <location>
        <begin position="709"/>
        <end position="720"/>
    </location>
</feature>
<dbReference type="SUPFAM" id="SSF52540">
    <property type="entry name" value="P-loop containing nucleoside triphosphate hydrolases"/>
    <property type="match status" value="1"/>
</dbReference>
<dbReference type="InterPro" id="IPR012977">
    <property type="entry name" value="SDA1_N"/>
</dbReference>
<keyword evidence="6" id="KW-0539">Nucleus</keyword>
<dbReference type="Pfam" id="PF08158">
    <property type="entry name" value="SDA1_HEAT"/>
    <property type="match status" value="1"/>
</dbReference>
<dbReference type="Pfam" id="PF21208">
    <property type="entry name" value="euk_SelB_III"/>
    <property type="match status" value="1"/>
</dbReference>
<dbReference type="GO" id="GO:0042273">
    <property type="term" value="P:ribosomal large subunit biogenesis"/>
    <property type="evidence" value="ECO:0007669"/>
    <property type="project" value="InterPro"/>
</dbReference>
<proteinExistence type="inferred from homology"/>
<dbReference type="EMBL" id="MBFU01000549">
    <property type="protein sequence ID" value="PVZ98445.1"/>
    <property type="molecule type" value="Genomic_DNA"/>
</dbReference>
<keyword evidence="5" id="KW-0653">Protein transport</keyword>
<evidence type="ECO:0000256" key="2">
    <source>
        <dbReference type="ARBA" id="ARBA00005783"/>
    </source>
</evidence>
<feature type="compositionally biased region" description="Acidic residues" evidence="7">
    <location>
        <begin position="956"/>
        <end position="1005"/>
    </location>
</feature>
<feature type="compositionally biased region" description="Basic and acidic residues" evidence="7">
    <location>
        <begin position="1067"/>
        <end position="1078"/>
    </location>
</feature>